<gene>
    <name evidence="2" type="ORF">TCHU04912_LOCUS5401</name>
</gene>
<proteinExistence type="predicted"/>
<protein>
    <submittedName>
        <fullName evidence="2">Uncharacterized protein</fullName>
    </submittedName>
</protein>
<sequence>MAAALRRVTVAAGVPIPVSTRTGPRPTPKARDSVRTPAASACRLRDNSSPIATRWAPVALPQGRGSLLCRITNGGEEIFDEEDGDAADPKWLWSVPAVPINTPNPEMGPFPGKRIPHTWFDLQFDKFTFKEDSDFWFTCPPNGWEEHKPVKLQTVTHEPDIVECALNLGPGRVKLEDMREGLVIEGEVNAMSLNHGIQVDIGCEFDGLIAVRDRYMWYDLTDLCKALQPFGKGPLDIEKTIKVRVHKIRDPVKYRWPIQLVLESPTVDCLLPENFDPDSWRCPMDLRDVSTPEQLEEYFTPEELMEATARYRASPQYSFENDELHDDEPYFYPITAIDMNGKEVLRWEEVPRDKDGNQRLAEFEAAAIPLAGYSYLYGEADSDWNHNSAHEEIALNAARAAAYSGRELGVFDGGVGSEFL</sequence>
<organism evidence="2">
    <name type="scientific">Tetraselmis chuii</name>
    <dbReference type="NCBI Taxonomy" id="63592"/>
    <lineage>
        <taxon>Eukaryota</taxon>
        <taxon>Viridiplantae</taxon>
        <taxon>Chlorophyta</taxon>
        <taxon>core chlorophytes</taxon>
        <taxon>Chlorodendrophyceae</taxon>
        <taxon>Chlorodendrales</taxon>
        <taxon>Chlorodendraceae</taxon>
        <taxon>Tetraselmis</taxon>
    </lineage>
</organism>
<accession>A0A7S1SM63</accession>
<evidence type="ECO:0000256" key="1">
    <source>
        <dbReference type="SAM" id="MobiDB-lite"/>
    </source>
</evidence>
<dbReference type="AlphaFoldDB" id="A0A7S1SM63"/>
<feature type="region of interest" description="Disordered" evidence="1">
    <location>
        <begin position="16"/>
        <end position="45"/>
    </location>
</feature>
<evidence type="ECO:0000313" key="2">
    <source>
        <dbReference type="EMBL" id="CAD9203166.1"/>
    </source>
</evidence>
<dbReference type="EMBL" id="HBGG01010666">
    <property type="protein sequence ID" value="CAD9203166.1"/>
    <property type="molecule type" value="Transcribed_RNA"/>
</dbReference>
<reference evidence="2" key="1">
    <citation type="submission" date="2021-01" db="EMBL/GenBank/DDBJ databases">
        <authorList>
            <person name="Corre E."/>
            <person name="Pelletier E."/>
            <person name="Niang G."/>
            <person name="Scheremetjew M."/>
            <person name="Finn R."/>
            <person name="Kale V."/>
            <person name="Holt S."/>
            <person name="Cochrane G."/>
            <person name="Meng A."/>
            <person name="Brown T."/>
            <person name="Cohen L."/>
        </authorList>
    </citation>
    <scope>NUCLEOTIDE SEQUENCE</scope>
    <source>
        <strain evidence="2">PLY429</strain>
    </source>
</reference>
<name>A0A7S1SM63_9CHLO</name>